<gene>
    <name evidence="5" type="ORF">OKIOD_LOCUS12234</name>
</gene>
<name>A0ABN7SZM3_OIKDI</name>
<dbReference type="InterPro" id="IPR000504">
    <property type="entry name" value="RRM_dom"/>
</dbReference>
<dbReference type="PROSITE" id="PS50102">
    <property type="entry name" value="RRM"/>
    <property type="match status" value="1"/>
</dbReference>
<keyword evidence="6" id="KW-1185">Reference proteome</keyword>
<organism evidence="5 6">
    <name type="scientific">Oikopleura dioica</name>
    <name type="common">Tunicate</name>
    <dbReference type="NCBI Taxonomy" id="34765"/>
    <lineage>
        <taxon>Eukaryota</taxon>
        <taxon>Metazoa</taxon>
        <taxon>Chordata</taxon>
        <taxon>Tunicata</taxon>
        <taxon>Appendicularia</taxon>
        <taxon>Copelata</taxon>
        <taxon>Oikopleuridae</taxon>
        <taxon>Oikopleura</taxon>
    </lineage>
</organism>
<evidence type="ECO:0000256" key="3">
    <source>
        <dbReference type="SAM" id="MobiDB-lite"/>
    </source>
</evidence>
<dbReference type="SUPFAM" id="SSF54928">
    <property type="entry name" value="RNA-binding domain, RBD"/>
    <property type="match status" value="1"/>
</dbReference>
<feature type="compositionally biased region" description="Basic and acidic residues" evidence="3">
    <location>
        <begin position="456"/>
        <end position="469"/>
    </location>
</feature>
<feature type="region of interest" description="Disordered" evidence="3">
    <location>
        <begin position="308"/>
        <end position="486"/>
    </location>
</feature>
<evidence type="ECO:0000256" key="2">
    <source>
        <dbReference type="PROSITE-ProRule" id="PRU00176"/>
    </source>
</evidence>
<reference evidence="5 6" key="1">
    <citation type="submission" date="2021-04" db="EMBL/GenBank/DDBJ databases">
        <authorList>
            <person name="Bliznina A."/>
        </authorList>
    </citation>
    <scope>NUCLEOTIDE SEQUENCE [LARGE SCALE GENOMIC DNA]</scope>
</reference>
<feature type="compositionally biased region" description="Basic and acidic residues" evidence="3">
    <location>
        <begin position="318"/>
        <end position="327"/>
    </location>
</feature>
<feature type="region of interest" description="Disordered" evidence="3">
    <location>
        <begin position="126"/>
        <end position="145"/>
    </location>
</feature>
<feature type="compositionally biased region" description="Gly residues" evidence="3">
    <location>
        <begin position="415"/>
        <end position="443"/>
    </location>
</feature>
<evidence type="ECO:0000256" key="1">
    <source>
        <dbReference type="ARBA" id="ARBA00022884"/>
    </source>
</evidence>
<dbReference type="Gene3D" id="3.30.70.330">
    <property type="match status" value="1"/>
</dbReference>
<sequence length="486" mass="53335">MAKSKKSKAAILDEAPAENTVKIEVAENLESTKNTDLTPKKKSKRAKKKEVKAVIDDIDNDIDESFDMVEAEEEDFVVTGGDGETVVEGLEVAPKIEVIPLATDVESPEDYEDNAFDEKVKKEIKNEADEDASENAPPSEVKTDVRSSEDRTIFVKNLPFDTTVEELEALFIHAKEVRLLTKASGKCRGKAFVEMKTVEAAQKAHDYKKWDLRKKRLEVDLCGAKSSNTNIDEIKETGTLSIKANTEFDEMDLEDLFEDPVQIRFPKNGLNIAYAQFESKEVAKKYKESDLEINGQTIVFNYVPDRVSAPSKSRKKGEKWEKKKQAKAEAAIKANKEKRDKFKDRMTKRKNEDGTNDDAEEASPKKVFKQDSSRGSFRGRGGERGSGRGRGSFRGGSSDRGSSRGRGGDRDGRGRGSFRGGSSDRGGGRGSSRGGSFRGGSRGGADRGRGGGRGRGGSDRGRGGSDRGGRGSSRGFSKPRGSFKRD</sequence>
<dbReference type="InterPro" id="IPR035979">
    <property type="entry name" value="RBD_domain_sf"/>
</dbReference>
<proteinExistence type="predicted"/>
<dbReference type="Proteomes" id="UP001158576">
    <property type="component" value="Chromosome 1"/>
</dbReference>
<dbReference type="PANTHER" id="PTHR10352">
    <property type="entry name" value="EUKARYOTIC TRANSLATION INITIATION FACTOR 3 SUBUNIT G"/>
    <property type="match status" value="1"/>
</dbReference>
<feature type="compositionally biased region" description="Basic and acidic residues" evidence="3">
    <location>
        <begin position="334"/>
        <end position="353"/>
    </location>
</feature>
<evidence type="ECO:0000313" key="5">
    <source>
        <dbReference type="EMBL" id="CAG5107744.1"/>
    </source>
</evidence>
<dbReference type="EMBL" id="OU015566">
    <property type="protein sequence ID" value="CAG5107744.1"/>
    <property type="molecule type" value="Genomic_DNA"/>
</dbReference>
<feature type="domain" description="RRM" evidence="4">
    <location>
        <begin position="151"/>
        <end position="224"/>
    </location>
</feature>
<dbReference type="CDD" id="cd00590">
    <property type="entry name" value="RRM_SF"/>
    <property type="match status" value="1"/>
</dbReference>
<feature type="compositionally biased region" description="Basic and acidic residues" evidence="3">
    <location>
        <begin position="362"/>
        <end position="372"/>
    </location>
</feature>
<dbReference type="SMART" id="SM00360">
    <property type="entry name" value="RRM"/>
    <property type="match status" value="2"/>
</dbReference>
<keyword evidence="1 2" id="KW-0694">RNA-binding</keyword>
<evidence type="ECO:0000313" key="6">
    <source>
        <dbReference type="Proteomes" id="UP001158576"/>
    </source>
</evidence>
<accession>A0ABN7SZM3</accession>
<dbReference type="InterPro" id="IPR012677">
    <property type="entry name" value="Nucleotide-bd_a/b_plait_sf"/>
</dbReference>
<protein>
    <submittedName>
        <fullName evidence="5">Oidioi.mRNA.OKI2018_I69.chr1.g3469.t1.cds</fullName>
    </submittedName>
</protein>
<dbReference type="Pfam" id="PF00076">
    <property type="entry name" value="RRM_1"/>
    <property type="match status" value="1"/>
</dbReference>
<evidence type="ECO:0000259" key="4">
    <source>
        <dbReference type="PROSITE" id="PS50102"/>
    </source>
</evidence>